<evidence type="ECO:0000313" key="8">
    <source>
        <dbReference type="Proteomes" id="UP000322553"/>
    </source>
</evidence>
<dbReference type="Pfam" id="PF00258">
    <property type="entry name" value="Flavodoxin_1"/>
    <property type="match status" value="1"/>
</dbReference>
<sequence length="164" mass="18424">MDILLAYDSLSGNTREVAELIGAECERLGHRVVSVFVTVESLFDVVADERAARAFDLYLLGSWSDNGGRTPPEMKEFIAELFGDDGFRPEHVAVFGTGETQWGEEYYCGAVHRMARFFNSRYPKLTIEQMPAAPRDAAAIADWTRRIMTQREAFAHADAHTHHA</sequence>
<evidence type="ECO:0000256" key="1">
    <source>
        <dbReference type="ARBA" id="ARBA00001917"/>
    </source>
</evidence>
<dbReference type="InterPro" id="IPR050619">
    <property type="entry name" value="Flavodoxin"/>
</dbReference>
<evidence type="ECO:0000256" key="6">
    <source>
        <dbReference type="ARBA" id="ARBA00022982"/>
    </source>
</evidence>
<dbReference type="PROSITE" id="PS50902">
    <property type="entry name" value="FLAVODOXIN_LIKE"/>
    <property type="match status" value="1"/>
</dbReference>
<proteinExistence type="inferred from homology"/>
<dbReference type="InterPro" id="IPR010088">
    <property type="entry name" value="RNR_flavodoxin"/>
</dbReference>
<keyword evidence="4" id="KW-0285">Flavoprotein</keyword>
<dbReference type="NCBIfam" id="TIGR01754">
    <property type="entry name" value="flav_RNR"/>
    <property type="match status" value="1"/>
</dbReference>
<evidence type="ECO:0000256" key="3">
    <source>
        <dbReference type="ARBA" id="ARBA00022448"/>
    </source>
</evidence>
<dbReference type="RefSeq" id="WP_070979597.1">
    <property type="nucleotide sequence ID" value="NZ_CP043420.1"/>
</dbReference>
<dbReference type="Gene3D" id="3.40.50.360">
    <property type="match status" value="1"/>
</dbReference>
<reference evidence="7 8" key="1">
    <citation type="submission" date="2019-08" db="EMBL/GenBank/DDBJ databases">
        <title>Complete genome sequence of Kushneria sp. YCWA18, a halophilic phosphate-solubilizing bacterium isolated from Daqiao saltern in China.</title>
        <authorList>
            <person name="Du G.-X."/>
            <person name="Qu L.-Y."/>
        </authorList>
    </citation>
    <scope>NUCLEOTIDE SEQUENCE [LARGE SCALE GENOMIC DNA]</scope>
    <source>
        <strain evidence="7 8">YCWA18</strain>
    </source>
</reference>
<name>A0A1S1NMT7_9GAMM</name>
<dbReference type="SUPFAM" id="SSF52218">
    <property type="entry name" value="Flavoproteins"/>
    <property type="match status" value="1"/>
</dbReference>
<evidence type="ECO:0000256" key="4">
    <source>
        <dbReference type="ARBA" id="ARBA00022630"/>
    </source>
</evidence>
<dbReference type="PANTHER" id="PTHR42809">
    <property type="entry name" value="FLAVODOXIN 2"/>
    <property type="match status" value="1"/>
</dbReference>
<dbReference type="AlphaFoldDB" id="A0A1S1NMT7"/>
<dbReference type="STRING" id="657387.BH688_11285"/>
<protein>
    <submittedName>
        <fullName evidence="7">Flavodoxin</fullName>
    </submittedName>
</protein>
<dbReference type="GO" id="GO:0010181">
    <property type="term" value="F:FMN binding"/>
    <property type="evidence" value="ECO:0007669"/>
    <property type="project" value="InterPro"/>
</dbReference>
<gene>
    <name evidence="7" type="ORF">FY550_15110</name>
</gene>
<dbReference type="KEGG" id="kuy:FY550_15110"/>
<evidence type="ECO:0000256" key="2">
    <source>
        <dbReference type="ARBA" id="ARBA00005267"/>
    </source>
</evidence>
<comment type="similarity">
    <text evidence="2">Belongs to the flavodoxin family.</text>
</comment>
<keyword evidence="3" id="KW-0813">Transport</keyword>
<keyword evidence="6" id="KW-0249">Electron transport</keyword>
<dbReference type="PANTHER" id="PTHR42809:SF1">
    <property type="entry name" value="FLAVODOXIN 1"/>
    <property type="match status" value="1"/>
</dbReference>
<keyword evidence="8" id="KW-1185">Reference proteome</keyword>
<dbReference type="EMBL" id="CP043420">
    <property type="protein sequence ID" value="QEL12333.1"/>
    <property type="molecule type" value="Genomic_DNA"/>
</dbReference>
<evidence type="ECO:0000256" key="5">
    <source>
        <dbReference type="ARBA" id="ARBA00022643"/>
    </source>
</evidence>
<dbReference type="InterPro" id="IPR008254">
    <property type="entry name" value="Flavodoxin/NO_synth"/>
</dbReference>
<organism evidence="7 8">
    <name type="scientific">Kushneria phosphatilytica</name>
    <dbReference type="NCBI Taxonomy" id="657387"/>
    <lineage>
        <taxon>Bacteria</taxon>
        <taxon>Pseudomonadati</taxon>
        <taxon>Pseudomonadota</taxon>
        <taxon>Gammaproteobacteria</taxon>
        <taxon>Oceanospirillales</taxon>
        <taxon>Halomonadaceae</taxon>
        <taxon>Kushneria</taxon>
    </lineage>
</organism>
<dbReference type="OrthoDB" id="9790745at2"/>
<comment type="cofactor">
    <cofactor evidence="1">
        <name>FMN</name>
        <dbReference type="ChEBI" id="CHEBI:58210"/>
    </cofactor>
</comment>
<dbReference type="Proteomes" id="UP000322553">
    <property type="component" value="Chromosome"/>
</dbReference>
<accession>A0A1S1NMT7</accession>
<dbReference type="InterPro" id="IPR029039">
    <property type="entry name" value="Flavoprotein-like_sf"/>
</dbReference>
<keyword evidence="5" id="KW-0288">FMN</keyword>
<dbReference type="NCBIfam" id="NF006747">
    <property type="entry name" value="PRK09271.1"/>
    <property type="match status" value="1"/>
</dbReference>
<evidence type="ECO:0000313" key="7">
    <source>
        <dbReference type="EMBL" id="QEL12333.1"/>
    </source>
</evidence>